<dbReference type="CDD" id="cd20335">
    <property type="entry name" value="BRcat_RBR"/>
    <property type="match status" value="1"/>
</dbReference>
<name>A0A016UPS8_9BILA</name>
<accession>A0A016UPS8</accession>
<keyword evidence="2" id="KW-1185">Reference proteome</keyword>
<organism evidence="1 2">
    <name type="scientific">Ancylostoma ceylanicum</name>
    <dbReference type="NCBI Taxonomy" id="53326"/>
    <lineage>
        <taxon>Eukaryota</taxon>
        <taxon>Metazoa</taxon>
        <taxon>Ecdysozoa</taxon>
        <taxon>Nematoda</taxon>
        <taxon>Chromadorea</taxon>
        <taxon>Rhabditida</taxon>
        <taxon>Rhabditina</taxon>
        <taxon>Rhabditomorpha</taxon>
        <taxon>Strongyloidea</taxon>
        <taxon>Ancylostomatidae</taxon>
        <taxon>Ancylostomatinae</taxon>
        <taxon>Ancylostoma</taxon>
    </lineage>
</organism>
<dbReference type="Proteomes" id="UP000024635">
    <property type="component" value="Unassembled WGS sequence"/>
</dbReference>
<dbReference type="AlphaFoldDB" id="A0A016UPS8"/>
<gene>
    <name evidence="1" type="primary">Acey_s0033.g2676</name>
    <name evidence="1" type="ORF">Y032_0033g2676</name>
</gene>
<dbReference type="OrthoDB" id="5787359at2759"/>
<dbReference type="PANTHER" id="PTHR31063:SF4">
    <property type="entry name" value="IBR DOMAIN-CONTAINING PROTEIN"/>
    <property type="match status" value="1"/>
</dbReference>
<comment type="caution">
    <text evidence="1">The sequence shown here is derived from an EMBL/GenBank/DDBJ whole genome shotgun (WGS) entry which is preliminary data.</text>
</comment>
<reference evidence="2" key="1">
    <citation type="journal article" date="2015" name="Nat. Genet.">
        <title>The genome and transcriptome of the zoonotic hookworm Ancylostoma ceylanicum identify infection-specific gene families.</title>
        <authorList>
            <person name="Schwarz E.M."/>
            <person name="Hu Y."/>
            <person name="Antoshechkin I."/>
            <person name="Miller M.M."/>
            <person name="Sternberg P.W."/>
            <person name="Aroian R.V."/>
        </authorList>
    </citation>
    <scope>NUCLEOTIDE SEQUENCE</scope>
    <source>
        <strain evidence="2">HY135</strain>
    </source>
</reference>
<protein>
    <recommendedName>
        <fullName evidence="3">IBR domain-containing protein</fullName>
    </recommendedName>
</protein>
<dbReference type="PANTHER" id="PTHR31063">
    <property type="entry name" value="PROTEIN CBG08668"/>
    <property type="match status" value="1"/>
</dbReference>
<evidence type="ECO:0000313" key="1">
    <source>
        <dbReference type="EMBL" id="EYC16473.1"/>
    </source>
</evidence>
<sequence length="849" mass="98047">MYAVTYIDIAYGNAYYEDHQVVEDKISTETKMSLPDLEDYRNNYKTMAQKGSTSGKWKSRRNGKRSHAFVTKTLYDPSNTLSKREQRRVLADRSDGFCPDVPYSMNKQERWSKVTVSSLLKDQEPSSPERLIVNRTDVPSTASCRVGTISNVKVIDDGVIATVSAGGKRKPLSYFNGQLRERMNLDKEEPDPARVHFNIITPTLSTSCSTKKSKQTNRRGVRIDVDEYSDYENNDHVNETIEEHNGCDSDKNSRKITLEDFLTSKRSAPLKKPRVNTPNTDDDFSKKQLLPAPATLVEIGEAVTAPHVFEVVEIDIKQMKDFNLGKEMLEFVPPCFETTWIDPCRVAIAGTLSSKTELRVIFEEDRCHSILRIRVNTDSHHASPTLREYFLHVIKDRYREYFPVLFPDIVKFISEETKRGNEESEKQTSRFAIFNEGYKAGANSKIIAPLAMRCNERDQLDYLHQFYAPDISDSNLEACRDEKSYIKCCCCRLTNKTDLFPTHDGMMCRECVASFITSQLRLNQFPVEIPIVTAPGTSPLELLYAILPLPVVSLLLKKSFAFFKCLDYPCMVFVQCPHCLARLAVTETCDVNCCSCTCSVCGCAWCYLCNWEPHWPMNCEQFKRWSERWDTQYLFDKDYFNSEKELRMCCDCETVFEIPVDSTFSFRCPNHRCRWNYTEDGQYGHWHNYDPPLSPRMWQHIRALAVDMKYCDECGVRTTGVLKAKRLIRKDVASICVEARNQRFEIPNRREFESNASKLFPLKAEQNKVIDLRNTVLYLTENCTAWLYLMGPNEHQHLKKAVSQLYRKLLGMQQEITWASRDKVVMKVKELEEATTELISMFHQHSVTV</sequence>
<evidence type="ECO:0008006" key="3">
    <source>
        <dbReference type="Google" id="ProtNLM"/>
    </source>
</evidence>
<evidence type="ECO:0000313" key="2">
    <source>
        <dbReference type="Proteomes" id="UP000024635"/>
    </source>
</evidence>
<proteinExistence type="predicted"/>
<dbReference type="EMBL" id="JARK01001369">
    <property type="protein sequence ID" value="EYC16473.1"/>
    <property type="molecule type" value="Genomic_DNA"/>
</dbReference>